<dbReference type="OrthoDB" id="9808328at2"/>
<organism evidence="14 15">
    <name type="scientific">Acuticoccus sediminis</name>
    <dbReference type="NCBI Taxonomy" id="2184697"/>
    <lineage>
        <taxon>Bacteria</taxon>
        <taxon>Pseudomonadati</taxon>
        <taxon>Pseudomonadota</taxon>
        <taxon>Alphaproteobacteria</taxon>
        <taxon>Hyphomicrobiales</taxon>
        <taxon>Amorphaceae</taxon>
        <taxon>Acuticoccus</taxon>
    </lineage>
</organism>
<evidence type="ECO:0000256" key="8">
    <source>
        <dbReference type="ARBA" id="ARBA00022989"/>
    </source>
</evidence>
<evidence type="ECO:0000259" key="13">
    <source>
        <dbReference type="PROSITE" id="PS50929"/>
    </source>
</evidence>
<feature type="domain" description="ABC transmembrane type-1" evidence="13">
    <location>
        <begin position="20"/>
        <end position="296"/>
    </location>
</feature>
<keyword evidence="3" id="KW-0813">Transport</keyword>
<dbReference type="InterPro" id="IPR036640">
    <property type="entry name" value="ABC1_TM_sf"/>
</dbReference>
<keyword evidence="8 11" id="KW-1133">Transmembrane helix</keyword>
<keyword evidence="6" id="KW-0547">Nucleotide-binding</keyword>
<accession>A0A8B2NWV1</accession>
<dbReference type="InterPro" id="IPR017871">
    <property type="entry name" value="ABC_transporter-like_CS"/>
</dbReference>
<dbReference type="PROSITE" id="PS50929">
    <property type="entry name" value="ABC_TM1F"/>
    <property type="match status" value="1"/>
</dbReference>
<dbReference type="NCBIfam" id="TIGR01842">
    <property type="entry name" value="type_I_sec_PrtD"/>
    <property type="match status" value="1"/>
</dbReference>
<dbReference type="FunFam" id="3.40.50.300:FF:001444">
    <property type="entry name" value="ABC transporter ATP-binding protein"/>
    <property type="match status" value="1"/>
</dbReference>
<dbReference type="PROSITE" id="PS50893">
    <property type="entry name" value="ABC_TRANSPORTER_2"/>
    <property type="match status" value="1"/>
</dbReference>
<dbReference type="RefSeq" id="WP_111341891.1">
    <property type="nucleotide sequence ID" value="NZ_JAIWKD010000001.1"/>
</dbReference>
<comment type="caution">
    <text evidence="14">The sequence shown here is derived from an EMBL/GenBank/DDBJ whole genome shotgun (WGS) entry which is preliminary data.</text>
</comment>
<evidence type="ECO:0000313" key="14">
    <source>
        <dbReference type="EMBL" id="RAI03321.1"/>
    </source>
</evidence>
<evidence type="ECO:0000256" key="9">
    <source>
        <dbReference type="ARBA" id="ARBA00023136"/>
    </source>
</evidence>
<dbReference type="InterPro" id="IPR011527">
    <property type="entry name" value="ABC1_TM_dom"/>
</dbReference>
<dbReference type="EMBL" id="QHHQ01000001">
    <property type="protein sequence ID" value="RAI03321.1"/>
    <property type="molecule type" value="Genomic_DNA"/>
</dbReference>
<dbReference type="InterPro" id="IPR027417">
    <property type="entry name" value="P-loop_NTPase"/>
</dbReference>
<dbReference type="SUPFAM" id="SSF90123">
    <property type="entry name" value="ABC transporter transmembrane region"/>
    <property type="match status" value="1"/>
</dbReference>
<keyword evidence="4" id="KW-1003">Cell membrane</keyword>
<dbReference type="AlphaFoldDB" id="A0A8B2NWV1"/>
<comment type="similarity">
    <text evidence="2">Belongs to the ABC transporter superfamily.</text>
</comment>
<evidence type="ECO:0000256" key="5">
    <source>
        <dbReference type="ARBA" id="ARBA00022692"/>
    </source>
</evidence>
<dbReference type="GO" id="GO:0030256">
    <property type="term" value="C:type I protein secretion system complex"/>
    <property type="evidence" value="ECO:0007669"/>
    <property type="project" value="InterPro"/>
</dbReference>
<evidence type="ECO:0000256" key="7">
    <source>
        <dbReference type="ARBA" id="ARBA00022840"/>
    </source>
</evidence>
<dbReference type="InterPro" id="IPR010128">
    <property type="entry name" value="ATPase_T1SS_PrtD-like"/>
</dbReference>
<sequence length="599" mass="64363">MSSNILANAIASTRRTFMSVAAFSCVVNILMLTGPLFMLQIYDRVLTSRSVPTLIALTGLVVGLYFFMGIIDLVRYRILTRIGHRFDEAVGRSAFLAQVSAPVQAGPLAAKSEPVRDVDQLRQFFSSPGVTALFDMPWMPIYIAIVFAIHPMLGMLALLGAVILFTIAFVTDRVARPAMKVSGEFSTQRNAVVNSGRRNAEVLHGMGMLGAVGTVWDNVNEKFLAANAKAADVVGLSSVMSKIFRLFLQSAVLALGAYLAIEQYITPGAMIASSIIMARGLQPVEMAVQNWRGMLAAQQAYRRLKTLFDRPTPVQAIDLPAPHRDLTLDAVTVLPPGSRTPTLLDIRFQVKAGTALGIIGQSGSGKSTLARALVGVWPAARGTIALDGAPLPQWKPETLGRHVGYLPQDVELFEGTIAQNIARFDPEAQDEKIIAAAKIAGCHDLVLSFKDGYSTAIGDQGATLSAGQRQRIALARALYGDPFLIVLDEPNSNLDGYGDSALNRAITICKQRGAIIVVVAHRPSALSATDKLCLIENGRMADFGDRDEVLKKVMRREKVDNVRPTPQLQGRRPAASDGADDPQQAEAATAQASTSSSNA</sequence>
<dbReference type="SMART" id="SM00382">
    <property type="entry name" value="AAA"/>
    <property type="match status" value="1"/>
</dbReference>
<evidence type="ECO:0000256" key="1">
    <source>
        <dbReference type="ARBA" id="ARBA00004651"/>
    </source>
</evidence>
<dbReference type="InterPro" id="IPR039421">
    <property type="entry name" value="Type_1_exporter"/>
</dbReference>
<keyword evidence="5 11" id="KW-0812">Transmembrane</keyword>
<feature type="domain" description="ABC transporter" evidence="12">
    <location>
        <begin position="326"/>
        <end position="562"/>
    </location>
</feature>
<evidence type="ECO:0000256" key="2">
    <source>
        <dbReference type="ARBA" id="ARBA00005417"/>
    </source>
</evidence>
<feature type="region of interest" description="Disordered" evidence="10">
    <location>
        <begin position="556"/>
        <end position="599"/>
    </location>
</feature>
<feature type="transmembrane region" description="Helical" evidence="11">
    <location>
        <begin position="141"/>
        <end position="170"/>
    </location>
</feature>
<evidence type="ECO:0000256" key="11">
    <source>
        <dbReference type="SAM" id="Phobius"/>
    </source>
</evidence>
<name>A0A8B2NWV1_9HYPH</name>
<dbReference type="Pfam" id="PF00664">
    <property type="entry name" value="ABC_membrane"/>
    <property type="match status" value="1"/>
</dbReference>
<evidence type="ECO:0000256" key="6">
    <source>
        <dbReference type="ARBA" id="ARBA00022741"/>
    </source>
</evidence>
<dbReference type="PROSITE" id="PS00211">
    <property type="entry name" value="ABC_TRANSPORTER_1"/>
    <property type="match status" value="1"/>
</dbReference>
<evidence type="ECO:0000256" key="3">
    <source>
        <dbReference type="ARBA" id="ARBA00022448"/>
    </source>
</evidence>
<dbReference type="PANTHER" id="PTHR43394">
    <property type="entry name" value="ATP-DEPENDENT PERMEASE MDL1, MITOCHONDRIAL"/>
    <property type="match status" value="1"/>
</dbReference>
<comment type="subcellular location">
    <subcellularLocation>
        <location evidence="1">Cell membrane</location>
        <topology evidence="1">Multi-pass membrane protein</topology>
    </subcellularLocation>
</comment>
<dbReference type="InterPro" id="IPR003593">
    <property type="entry name" value="AAA+_ATPase"/>
</dbReference>
<proteinExistence type="inferred from homology"/>
<dbReference type="GO" id="GO:0005524">
    <property type="term" value="F:ATP binding"/>
    <property type="evidence" value="ECO:0007669"/>
    <property type="project" value="UniProtKB-KW"/>
</dbReference>
<dbReference type="GO" id="GO:0015421">
    <property type="term" value="F:ABC-type oligopeptide transporter activity"/>
    <property type="evidence" value="ECO:0007669"/>
    <property type="project" value="TreeGrafter"/>
</dbReference>
<evidence type="ECO:0000259" key="12">
    <source>
        <dbReference type="PROSITE" id="PS50893"/>
    </source>
</evidence>
<dbReference type="GO" id="GO:0005886">
    <property type="term" value="C:plasma membrane"/>
    <property type="evidence" value="ECO:0007669"/>
    <property type="project" value="UniProtKB-SubCell"/>
</dbReference>
<feature type="transmembrane region" description="Helical" evidence="11">
    <location>
        <begin position="51"/>
        <end position="71"/>
    </location>
</feature>
<dbReference type="InterPro" id="IPR003439">
    <property type="entry name" value="ABC_transporter-like_ATP-bd"/>
</dbReference>
<keyword evidence="7" id="KW-0067">ATP-binding</keyword>
<evidence type="ECO:0000256" key="10">
    <source>
        <dbReference type="SAM" id="MobiDB-lite"/>
    </source>
</evidence>
<dbReference type="Proteomes" id="UP000249590">
    <property type="component" value="Unassembled WGS sequence"/>
</dbReference>
<evidence type="ECO:0000313" key="15">
    <source>
        <dbReference type="Proteomes" id="UP000249590"/>
    </source>
</evidence>
<reference evidence="14 15" key="1">
    <citation type="submission" date="2018-05" db="EMBL/GenBank/DDBJ databases">
        <title>Acuticoccus sediminis sp. nov., isolated from deep-sea sediment of Indian Ocean.</title>
        <authorList>
            <person name="Liu X."/>
            <person name="Lai Q."/>
            <person name="Du Y."/>
            <person name="Sun F."/>
            <person name="Zhang X."/>
            <person name="Wang S."/>
            <person name="Shao Z."/>
        </authorList>
    </citation>
    <scope>NUCLEOTIDE SEQUENCE [LARGE SCALE GENOMIC DNA]</scope>
    <source>
        <strain evidence="14 15">PTG4-2</strain>
    </source>
</reference>
<keyword evidence="15" id="KW-1185">Reference proteome</keyword>
<dbReference type="CDD" id="cd18586">
    <property type="entry name" value="ABC_6TM_PrtD_like"/>
    <property type="match status" value="1"/>
</dbReference>
<keyword evidence="9 11" id="KW-0472">Membrane</keyword>
<dbReference type="PANTHER" id="PTHR43394:SF1">
    <property type="entry name" value="ATP-BINDING CASSETTE SUB-FAMILY B MEMBER 10, MITOCHONDRIAL"/>
    <property type="match status" value="1"/>
</dbReference>
<gene>
    <name evidence="14" type="ORF">DLJ53_02040</name>
</gene>
<dbReference type="SUPFAM" id="SSF52540">
    <property type="entry name" value="P-loop containing nucleoside triphosphate hydrolases"/>
    <property type="match status" value="1"/>
</dbReference>
<protein>
    <submittedName>
        <fullName evidence="14">Type I secretion system permease/ATPase</fullName>
    </submittedName>
</protein>
<feature type="transmembrane region" description="Helical" evidence="11">
    <location>
        <begin position="20"/>
        <end position="39"/>
    </location>
</feature>
<dbReference type="GO" id="GO:0016887">
    <property type="term" value="F:ATP hydrolysis activity"/>
    <property type="evidence" value="ECO:0007669"/>
    <property type="project" value="InterPro"/>
</dbReference>
<dbReference type="GO" id="GO:0030253">
    <property type="term" value="P:protein secretion by the type I secretion system"/>
    <property type="evidence" value="ECO:0007669"/>
    <property type="project" value="InterPro"/>
</dbReference>
<dbReference type="InterPro" id="IPR047957">
    <property type="entry name" value="ABC_AprD-like_6TM"/>
</dbReference>
<dbReference type="Pfam" id="PF00005">
    <property type="entry name" value="ABC_tran"/>
    <property type="match status" value="1"/>
</dbReference>
<feature type="compositionally biased region" description="Low complexity" evidence="10">
    <location>
        <begin position="584"/>
        <end position="599"/>
    </location>
</feature>
<evidence type="ECO:0000256" key="4">
    <source>
        <dbReference type="ARBA" id="ARBA00022475"/>
    </source>
</evidence>
<dbReference type="Gene3D" id="3.40.50.300">
    <property type="entry name" value="P-loop containing nucleotide triphosphate hydrolases"/>
    <property type="match status" value="1"/>
</dbReference>
<dbReference type="Gene3D" id="1.20.1560.10">
    <property type="entry name" value="ABC transporter type 1, transmembrane domain"/>
    <property type="match status" value="1"/>
</dbReference>